<organism evidence="1 2">
    <name type="scientific">Roseomonas fluvialis</name>
    <dbReference type="NCBI Taxonomy" id="1750527"/>
    <lineage>
        <taxon>Bacteria</taxon>
        <taxon>Pseudomonadati</taxon>
        <taxon>Pseudomonadota</taxon>
        <taxon>Alphaproteobacteria</taxon>
        <taxon>Acetobacterales</taxon>
        <taxon>Roseomonadaceae</taxon>
        <taxon>Roseomonas</taxon>
    </lineage>
</organism>
<reference evidence="1 2" key="1">
    <citation type="journal article" date="2016" name="Microbes Environ.">
        <title>Phylogenetically diverse aerobic anoxygenic phototrophic bacteria isolated from epilithic biofilms in Tama river, Japan.</title>
        <authorList>
            <person name="Hirose S."/>
            <person name="Matsuura K."/>
            <person name="Haruta S."/>
        </authorList>
    </citation>
    <scope>NUCLEOTIDE SEQUENCE [LARGE SCALE GENOMIC DNA]</scope>
    <source>
        <strain evidence="1 2">S08</strain>
    </source>
</reference>
<name>A0ABM7Y5K5_9PROT</name>
<dbReference type="Gene3D" id="2.150.10.10">
    <property type="entry name" value="Serralysin-like metalloprotease, C-terminal"/>
    <property type="match status" value="1"/>
</dbReference>
<dbReference type="RefSeq" id="WP_244407471.1">
    <property type="nucleotide sequence ID" value="NZ_AP025637.1"/>
</dbReference>
<dbReference type="SUPFAM" id="SSF51120">
    <property type="entry name" value="beta-Roll"/>
    <property type="match status" value="1"/>
</dbReference>
<evidence type="ECO:0000313" key="2">
    <source>
        <dbReference type="Proteomes" id="UP000831327"/>
    </source>
</evidence>
<proteinExistence type="predicted"/>
<keyword evidence="2" id="KW-1185">Reference proteome</keyword>
<dbReference type="Proteomes" id="UP000831327">
    <property type="component" value="Chromosome"/>
</dbReference>
<protein>
    <submittedName>
        <fullName evidence="1">Uncharacterized protein</fullName>
    </submittedName>
</protein>
<evidence type="ECO:0000313" key="1">
    <source>
        <dbReference type="EMBL" id="BDG73236.1"/>
    </source>
</evidence>
<accession>A0ABM7Y5K5</accession>
<gene>
    <name evidence="1" type="ORF">Rmf_31650</name>
</gene>
<sequence>MTGGAGADLFIFTGLDGNDVIADFSVAQGDRFLFTGLNGEFGYLGGDAFVAGAGSQARMVGNILQVDIDGNGASNMTVTLTGVGAGELSQTDFIFI</sequence>
<dbReference type="EMBL" id="AP025637">
    <property type="protein sequence ID" value="BDG73236.1"/>
    <property type="molecule type" value="Genomic_DNA"/>
</dbReference>
<dbReference type="InterPro" id="IPR011049">
    <property type="entry name" value="Serralysin-like_metalloprot_C"/>
</dbReference>